<evidence type="ECO:0000256" key="1">
    <source>
        <dbReference type="SAM" id="MobiDB-lite"/>
    </source>
</evidence>
<dbReference type="KEGG" id="ptrr:6339333"/>
<feature type="region of interest" description="Disordered" evidence="1">
    <location>
        <begin position="255"/>
        <end position="313"/>
    </location>
</feature>
<protein>
    <submittedName>
        <fullName evidence="2">Uncharacterized protein</fullName>
    </submittedName>
</protein>
<proteinExistence type="predicted"/>
<accession>A0A2W1FUN0</accession>
<feature type="compositionally biased region" description="Basic and acidic residues" evidence="1">
    <location>
        <begin position="157"/>
        <end position="173"/>
    </location>
</feature>
<dbReference type="Proteomes" id="UP000245464">
    <property type="component" value="Chromosome 1"/>
</dbReference>
<name>A0A2W1FUN0_9PLEO</name>
<evidence type="ECO:0000313" key="2">
    <source>
        <dbReference type="EMBL" id="KAF7578578.1"/>
    </source>
</evidence>
<feature type="compositionally biased region" description="Polar residues" evidence="1">
    <location>
        <begin position="259"/>
        <end position="271"/>
    </location>
</feature>
<dbReference type="GeneID" id="6339333"/>
<reference evidence="2 3" key="1">
    <citation type="journal article" date="2018" name="BMC Genomics">
        <title>Comparative genomics of the wheat fungal pathogen Pyrenophora tritici-repentis reveals chromosomal variations and genome plasticity.</title>
        <authorList>
            <person name="Moolhuijzen P."/>
            <person name="See P.T."/>
            <person name="Hane J.K."/>
            <person name="Shi G."/>
            <person name="Liu Z."/>
            <person name="Oliver R.P."/>
            <person name="Moffat C.S."/>
        </authorList>
    </citation>
    <scope>NUCLEOTIDE SEQUENCE [LARGE SCALE GENOMIC DNA]</scope>
    <source>
        <strain evidence="2">M4</strain>
    </source>
</reference>
<comment type="caution">
    <text evidence="2">The sequence shown here is derived from an EMBL/GenBank/DDBJ whole genome shotgun (WGS) entry which is preliminary data.</text>
</comment>
<gene>
    <name evidence="2" type="ORF">PtrM4_028180</name>
</gene>
<feature type="region of interest" description="Disordered" evidence="1">
    <location>
        <begin position="1"/>
        <end position="41"/>
    </location>
</feature>
<evidence type="ECO:0000313" key="3">
    <source>
        <dbReference type="Proteomes" id="UP000245464"/>
    </source>
</evidence>
<dbReference type="EMBL" id="NQIK02000001">
    <property type="protein sequence ID" value="KAF7578578.1"/>
    <property type="molecule type" value="Genomic_DNA"/>
</dbReference>
<organism evidence="2 3">
    <name type="scientific">Pyrenophora tritici-repentis</name>
    <dbReference type="NCBI Taxonomy" id="45151"/>
    <lineage>
        <taxon>Eukaryota</taxon>
        <taxon>Fungi</taxon>
        <taxon>Dikarya</taxon>
        <taxon>Ascomycota</taxon>
        <taxon>Pezizomycotina</taxon>
        <taxon>Dothideomycetes</taxon>
        <taxon>Pleosporomycetidae</taxon>
        <taxon>Pleosporales</taxon>
        <taxon>Pleosporineae</taxon>
        <taxon>Pleosporaceae</taxon>
        <taxon>Pyrenophora</taxon>
    </lineage>
</organism>
<dbReference type="AlphaFoldDB" id="A0A2W1FUN0"/>
<sequence>MSQQTEARIVPPWGPRVSDFDYQRPVTPPSTLGHQGEGRYRDSKMEYPEFDLDPDELGEKEGSALLQLRRFLQEEGSALPDYIEKAIQEVDDIRDLLGSREADYEAAENGFDVQEIKYESREAKLIDNLLDDLDDNPIESDAPVSGEIARQPSISRATEHEVSQKDHSSDSKANKDLDWWHSDLLKHSCLRKAYPHTLYLPSSWAEYPWGKDLSESGQIVNSVGTQFQQGVELQDEKIGIPHLLELGDADHGPPAESLHISTDSGETSNAPINMKRSDNQVISQHKGRPDRIFTDADSDQQSSSPVDVEAEENRANLLKRSPYFPRHTIGDMSQLSKWTKGRPPFLWIKQLLRKNQ</sequence>
<feature type="region of interest" description="Disordered" evidence="1">
    <location>
        <begin position="132"/>
        <end position="173"/>
    </location>
</feature>
<dbReference type="RefSeq" id="XP_065965999.1">
    <property type="nucleotide sequence ID" value="XM_066103797.1"/>
</dbReference>